<dbReference type="AlphaFoldDB" id="A0A2T0W5V8"/>
<keyword evidence="1" id="KW-0472">Membrane</keyword>
<gene>
    <name evidence="2" type="ORF">CLV38_11750</name>
</gene>
<dbReference type="EMBL" id="PVTO01000017">
    <property type="protein sequence ID" value="PRY81459.1"/>
    <property type="molecule type" value="Genomic_DNA"/>
</dbReference>
<evidence type="ECO:0000313" key="3">
    <source>
        <dbReference type="Proteomes" id="UP000238205"/>
    </source>
</evidence>
<feature type="transmembrane region" description="Helical" evidence="1">
    <location>
        <begin position="7"/>
        <end position="28"/>
    </location>
</feature>
<reference evidence="2 3" key="1">
    <citation type="submission" date="2018-03" db="EMBL/GenBank/DDBJ databases">
        <title>Genomic Encyclopedia of Archaeal and Bacterial Type Strains, Phase II (KMG-II): from individual species to whole genera.</title>
        <authorList>
            <person name="Goeker M."/>
        </authorList>
    </citation>
    <scope>NUCLEOTIDE SEQUENCE [LARGE SCALE GENOMIC DNA]</scope>
    <source>
        <strain evidence="2 3">DSM 13175</strain>
    </source>
</reference>
<dbReference type="RefSeq" id="WP_281260050.1">
    <property type="nucleotide sequence ID" value="NZ_PVTO01000017.1"/>
</dbReference>
<accession>A0A2T0W5V8</accession>
<organism evidence="2 3">
    <name type="scientific">Alkalibacterium olivapovliticus</name>
    <dbReference type="NCBI Taxonomy" id="99907"/>
    <lineage>
        <taxon>Bacteria</taxon>
        <taxon>Bacillati</taxon>
        <taxon>Bacillota</taxon>
        <taxon>Bacilli</taxon>
        <taxon>Lactobacillales</taxon>
        <taxon>Carnobacteriaceae</taxon>
        <taxon>Alkalibacterium</taxon>
    </lineage>
</organism>
<keyword evidence="1" id="KW-1133">Transmembrane helix</keyword>
<keyword evidence="3" id="KW-1185">Reference proteome</keyword>
<keyword evidence="1" id="KW-0812">Transmembrane</keyword>
<dbReference type="Proteomes" id="UP000238205">
    <property type="component" value="Unassembled WGS sequence"/>
</dbReference>
<name>A0A2T0W5V8_9LACT</name>
<proteinExistence type="predicted"/>
<evidence type="ECO:0000256" key="1">
    <source>
        <dbReference type="SAM" id="Phobius"/>
    </source>
</evidence>
<evidence type="ECO:0000313" key="2">
    <source>
        <dbReference type="EMBL" id="PRY81459.1"/>
    </source>
</evidence>
<sequence>MKTIIQVLSVILALVGLYLAIMMFTSWLKVVSIQYIGDFFTVY</sequence>
<protein>
    <submittedName>
        <fullName evidence="2">Uncharacterized protein</fullName>
    </submittedName>
</protein>
<comment type="caution">
    <text evidence="2">The sequence shown here is derived from an EMBL/GenBank/DDBJ whole genome shotgun (WGS) entry which is preliminary data.</text>
</comment>